<name>A0A9W9U6L1_9EURO</name>
<dbReference type="EMBL" id="JAPZBO010000003">
    <property type="protein sequence ID" value="KAJ5321443.1"/>
    <property type="molecule type" value="Genomic_DNA"/>
</dbReference>
<organism evidence="9 10">
    <name type="scientific">Penicillium atrosanguineum</name>
    <dbReference type="NCBI Taxonomy" id="1132637"/>
    <lineage>
        <taxon>Eukaryota</taxon>
        <taxon>Fungi</taxon>
        <taxon>Dikarya</taxon>
        <taxon>Ascomycota</taxon>
        <taxon>Pezizomycotina</taxon>
        <taxon>Eurotiomycetes</taxon>
        <taxon>Eurotiomycetidae</taxon>
        <taxon>Eurotiales</taxon>
        <taxon>Aspergillaceae</taxon>
        <taxon>Penicillium</taxon>
    </lineage>
</organism>
<proteinExistence type="inferred from homology"/>
<feature type="transmembrane region" description="Helical" evidence="7">
    <location>
        <begin position="213"/>
        <end position="232"/>
    </location>
</feature>
<dbReference type="Proteomes" id="UP001147746">
    <property type="component" value="Unassembled WGS sequence"/>
</dbReference>
<dbReference type="PANTHER" id="PTHR33048:SF42">
    <property type="entry name" value="INTEGRAL MEMBRANE PROTEIN"/>
    <property type="match status" value="1"/>
</dbReference>
<evidence type="ECO:0000313" key="10">
    <source>
        <dbReference type="Proteomes" id="UP001147746"/>
    </source>
</evidence>
<feature type="transmembrane region" description="Helical" evidence="7">
    <location>
        <begin position="179"/>
        <end position="201"/>
    </location>
</feature>
<feature type="transmembrane region" description="Helical" evidence="7">
    <location>
        <begin position="129"/>
        <end position="152"/>
    </location>
</feature>
<evidence type="ECO:0000256" key="7">
    <source>
        <dbReference type="SAM" id="Phobius"/>
    </source>
</evidence>
<comment type="subcellular location">
    <subcellularLocation>
        <location evidence="1">Membrane</location>
        <topology evidence="1">Multi-pass membrane protein</topology>
    </subcellularLocation>
</comment>
<evidence type="ECO:0000256" key="5">
    <source>
        <dbReference type="ARBA" id="ARBA00038359"/>
    </source>
</evidence>
<dbReference type="InterPro" id="IPR052337">
    <property type="entry name" value="SAT4-like"/>
</dbReference>
<accession>A0A9W9U6L1</accession>
<evidence type="ECO:0000256" key="1">
    <source>
        <dbReference type="ARBA" id="ARBA00004141"/>
    </source>
</evidence>
<evidence type="ECO:0000313" key="9">
    <source>
        <dbReference type="EMBL" id="KAJ5321443.1"/>
    </source>
</evidence>
<dbReference type="PANTHER" id="PTHR33048">
    <property type="entry name" value="PTH11-LIKE INTEGRAL MEMBRANE PROTEIN (AFU_ORTHOLOGUE AFUA_5G11245)"/>
    <property type="match status" value="1"/>
</dbReference>
<comment type="similarity">
    <text evidence="5">Belongs to the SAT4 family.</text>
</comment>
<evidence type="ECO:0000256" key="4">
    <source>
        <dbReference type="ARBA" id="ARBA00023136"/>
    </source>
</evidence>
<feature type="transmembrane region" description="Helical" evidence="7">
    <location>
        <begin position="17"/>
        <end position="38"/>
    </location>
</feature>
<dbReference type="InterPro" id="IPR049326">
    <property type="entry name" value="Rhodopsin_dom_fungi"/>
</dbReference>
<feature type="transmembrane region" description="Helical" evidence="7">
    <location>
        <begin position="95"/>
        <end position="122"/>
    </location>
</feature>
<feature type="transmembrane region" description="Helical" evidence="7">
    <location>
        <begin position="252"/>
        <end position="276"/>
    </location>
</feature>
<reference evidence="9" key="1">
    <citation type="submission" date="2022-12" db="EMBL/GenBank/DDBJ databases">
        <authorList>
            <person name="Petersen C."/>
        </authorList>
    </citation>
    <scope>NUCLEOTIDE SEQUENCE</scope>
    <source>
        <strain evidence="9">IBT 21472</strain>
    </source>
</reference>
<keyword evidence="3 7" id="KW-1133">Transmembrane helix</keyword>
<comment type="caution">
    <text evidence="9">The sequence shown here is derived from an EMBL/GenBank/DDBJ whole genome shotgun (WGS) entry which is preliminary data.</text>
</comment>
<keyword evidence="2 7" id="KW-0812">Transmembrane</keyword>
<dbReference type="GO" id="GO:0016020">
    <property type="term" value="C:membrane"/>
    <property type="evidence" value="ECO:0007669"/>
    <property type="project" value="UniProtKB-SubCell"/>
</dbReference>
<reference evidence="9" key="2">
    <citation type="journal article" date="2023" name="IMA Fungus">
        <title>Comparative genomic study of the Penicillium genus elucidates a diverse pangenome and 15 lateral gene transfer events.</title>
        <authorList>
            <person name="Petersen C."/>
            <person name="Sorensen T."/>
            <person name="Nielsen M.R."/>
            <person name="Sondergaard T.E."/>
            <person name="Sorensen J.L."/>
            <person name="Fitzpatrick D.A."/>
            <person name="Frisvad J.C."/>
            <person name="Nielsen K.L."/>
        </authorList>
    </citation>
    <scope>NUCLEOTIDE SEQUENCE</scope>
    <source>
        <strain evidence="9">IBT 21472</strain>
    </source>
</reference>
<keyword evidence="4 7" id="KW-0472">Membrane</keyword>
<dbReference type="Pfam" id="PF20684">
    <property type="entry name" value="Fung_rhodopsin"/>
    <property type="match status" value="1"/>
</dbReference>
<evidence type="ECO:0000256" key="2">
    <source>
        <dbReference type="ARBA" id="ARBA00022692"/>
    </source>
</evidence>
<protein>
    <recommendedName>
        <fullName evidence="8">Rhodopsin domain-containing protein</fullName>
    </recommendedName>
</protein>
<evidence type="ECO:0000256" key="6">
    <source>
        <dbReference type="SAM" id="MobiDB-lite"/>
    </source>
</evidence>
<sequence length="377" mass="41962">MTAASVSLDDQNQGPTILAVCWILVLIPALVVGLRIWCKVMLSRGLGWDDLVICLALSMLFTYTALITKAVQMGVVGRHVFAIENEEIVPPALKLVYISFVIIIIGCVLSKTSFAITLLRIVTKTWMKFLLWTIIVTMNAIMWLCAICYLAQCRPASALWNTKLMATAKCWPTSVFETIALTAGAYSGCMDFILALFPWVLLWKLQMKKREKFGIAIAMSMGVFAAATAFIKTSKLVNVSQVQDFTWFCSTIIIWASAETGLTIFAASIPSLRILFVRMRSSSYDRTDPPSSENYQLSDKRHGRNTSARRDPYHYYGGRAITLSDDRDDSSVKSILGKPGITTTQEVSVTYEQNMNADRGLERSRAVVSPINPTARF</sequence>
<gene>
    <name evidence="9" type="ORF">N7476_004445</name>
</gene>
<feature type="region of interest" description="Disordered" evidence="6">
    <location>
        <begin position="283"/>
        <end position="312"/>
    </location>
</feature>
<keyword evidence="10" id="KW-1185">Reference proteome</keyword>
<feature type="domain" description="Rhodopsin" evidence="8">
    <location>
        <begin position="34"/>
        <end position="277"/>
    </location>
</feature>
<feature type="transmembrane region" description="Helical" evidence="7">
    <location>
        <begin position="50"/>
        <end position="75"/>
    </location>
</feature>
<evidence type="ECO:0000259" key="8">
    <source>
        <dbReference type="Pfam" id="PF20684"/>
    </source>
</evidence>
<dbReference type="AlphaFoldDB" id="A0A9W9U6L1"/>
<evidence type="ECO:0000256" key="3">
    <source>
        <dbReference type="ARBA" id="ARBA00022989"/>
    </source>
</evidence>